<dbReference type="AlphaFoldDB" id="A0A1A7RAE6"/>
<feature type="chain" id="PRO_5008360675" evidence="1">
    <location>
        <begin position="23"/>
        <end position="433"/>
    </location>
</feature>
<feature type="signal peptide" evidence="1">
    <location>
        <begin position="1"/>
        <end position="22"/>
    </location>
</feature>
<protein>
    <submittedName>
        <fullName evidence="2">Uncharacterized protein</fullName>
    </submittedName>
</protein>
<dbReference type="STRING" id="1443941.A9J31_05155"/>
<dbReference type="Proteomes" id="UP000185753">
    <property type="component" value="Unassembled WGS sequence"/>
</dbReference>
<organism evidence="2 3">
    <name type="scientific">Acinetobacter gandensis</name>
    <dbReference type="NCBI Taxonomy" id="1443941"/>
    <lineage>
        <taxon>Bacteria</taxon>
        <taxon>Pseudomonadati</taxon>
        <taxon>Pseudomonadota</taxon>
        <taxon>Gammaproteobacteria</taxon>
        <taxon>Moraxellales</taxon>
        <taxon>Moraxellaceae</taxon>
        <taxon>Acinetobacter</taxon>
    </lineage>
</organism>
<dbReference type="RefSeq" id="WP_067764577.1">
    <property type="nucleotide sequence ID" value="NZ_LZDS01000025.1"/>
</dbReference>
<evidence type="ECO:0000313" key="3">
    <source>
        <dbReference type="Proteomes" id="UP000185753"/>
    </source>
</evidence>
<sequence>MKKKLIRGLIFSTFAMSSLSHAMMALDDESLSKVDGQALLSMEYTQGYNSVDESGQAVDQSKVGFYKLGLEAEMELNANIKKLQLGCGGANGSGACDIDIDHISLSGLPANSNYTSDERAATSALLTNPFIEIAIKNPKSAATREVMGFRLSAEKISGLMTLGTENSNTPNGINTFSGYMKTKASAGVATTAERVMDYASTQQYIEGAVKGTLFGAEVDLPLHYKSDNYSFNLKSTTAPFTIPATVVSGNRMTDVQLKGTGTVDRLDFSGPLEAQISLLGLNINLNKDVTGYLTGLKTDITVNQSLGLIHALYLNNPASLSLQAQKILWPGAAVAAERGWWLAMEDEVDLGSITPSDKVAITDEVLKQTIAGINHDLSTNVRNCGDLIFGCVAGSALDVKEIKNPSLIDFPLNNLKLSGQEFRSNCFGGLKFC</sequence>
<evidence type="ECO:0000313" key="2">
    <source>
        <dbReference type="EMBL" id="OBX28464.1"/>
    </source>
</evidence>
<name>A0A1A7RAE6_9GAMM</name>
<gene>
    <name evidence="2" type="ORF">A9J31_05155</name>
</gene>
<reference evidence="3" key="1">
    <citation type="submission" date="2016-06" db="EMBL/GenBank/DDBJ databases">
        <authorList>
            <person name="Radolfova-Krizova L."/>
            <person name="Nemec A."/>
        </authorList>
    </citation>
    <scope>NUCLEOTIDE SEQUENCE [LARGE SCALE GENOMIC DNA]</scope>
    <source>
        <strain evidence="3">ANC 4275</strain>
    </source>
</reference>
<keyword evidence="3" id="KW-1185">Reference proteome</keyword>
<comment type="caution">
    <text evidence="2">The sequence shown here is derived from an EMBL/GenBank/DDBJ whole genome shotgun (WGS) entry which is preliminary data.</text>
</comment>
<evidence type="ECO:0000256" key="1">
    <source>
        <dbReference type="SAM" id="SignalP"/>
    </source>
</evidence>
<keyword evidence="1" id="KW-0732">Signal</keyword>
<dbReference type="EMBL" id="LZDS01000025">
    <property type="protein sequence ID" value="OBX28464.1"/>
    <property type="molecule type" value="Genomic_DNA"/>
</dbReference>
<accession>A0A1A7RAE6</accession>
<proteinExistence type="predicted"/>
<dbReference type="OrthoDB" id="6073551at2"/>